<feature type="compositionally biased region" description="Low complexity" evidence="1">
    <location>
        <begin position="58"/>
        <end position="69"/>
    </location>
</feature>
<reference evidence="2 3" key="1">
    <citation type="journal article" name="Sci. Rep.">
        <title>Genome-scale phylogenetic analyses confirm Olpidium as the closest living zoosporic fungus to the non-flagellated, terrestrial fungi.</title>
        <authorList>
            <person name="Chang Y."/>
            <person name="Rochon D."/>
            <person name="Sekimoto S."/>
            <person name="Wang Y."/>
            <person name="Chovatia M."/>
            <person name="Sandor L."/>
            <person name="Salamov A."/>
            <person name="Grigoriev I.V."/>
            <person name="Stajich J.E."/>
            <person name="Spatafora J.W."/>
        </authorList>
    </citation>
    <scope>NUCLEOTIDE SEQUENCE [LARGE SCALE GENOMIC DNA]</scope>
    <source>
        <strain evidence="2">S191</strain>
    </source>
</reference>
<name>A0A8H8DES0_9FUNG</name>
<proteinExistence type="predicted"/>
<accession>A0A8H8DES0</accession>
<comment type="caution">
    <text evidence="2">The sequence shown here is derived from an EMBL/GenBank/DDBJ whole genome shotgun (WGS) entry which is preliminary data.</text>
</comment>
<feature type="compositionally biased region" description="Pro residues" evidence="1">
    <location>
        <begin position="1"/>
        <end position="11"/>
    </location>
</feature>
<evidence type="ECO:0000313" key="2">
    <source>
        <dbReference type="EMBL" id="KAG5455994.1"/>
    </source>
</evidence>
<dbReference type="Proteomes" id="UP000673691">
    <property type="component" value="Unassembled WGS sequence"/>
</dbReference>
<evidence type="ECO:0000313" key="3">
    <source>
        <dbReference type="Proteomes" id="UP000673691"/>
    </source>
</evidence>
<organism evidence="2 3">
    <name type="scientific">Olpidium bornovanus</name>
    <dbReference type="NCBI Taxonomy" id="278681"/>
    <lineage>
        <taxon>Eukaryota</taxon>
        <taxon>Fungi</taxon>
        <taxon>Fungi incertae sedis</taxon>
        <taxon>Olpidiomycota</taxon>
        <taxon>Olpidiomycotina</taxon>
        <taxon>Olpidiomycetes</taxon>
        <taxon>Olpidiales</taxon>
        <taxon>Olpidiaceae</taxon>
        <taxon>Olpidium</taxon>
    </lineage>
</organism>
<sequence>PAWRGPLPPHSPNANETFPRAPPSAFVWPAPHPYATADSPSLPITHPSALAEHSHGGPSTRSAAAPSSPARKRPAGHSAEAESDSTVSEAADGRARGEQQVSRRFANDEPLVRWDPPCASERECSTKKSGFARKGGGSARKSTRRSNV</sequence>
<feature type="non-terminal residue" evidence="2">
    <location>
        <position position="1"/>
    </location>
</feature>
<feature type="region of interest" description="Disordered" evidence="1">
    <location>
        <begin position="1"/>
        <end position="148"/>
    </location>
</feature>
<dbReference type="EMBL" id="JAEFCI010012452">
    <property type="protein sequence ID" value="KAG5455994.1"/>
    <property type="molecule type" value="Genomic_DNA"/>
</dbReference>
<dbReference type="AlphaFoldDB" id="A0A8H8DES0"/>
<gene>
    <name evidence="2" type="ORF">BJ554DRAFT_4389</name>
</gene>
<evidence type="ECO:0000256" key="1">
    <source>
        <dbReference type="SAM" id="MobiDB-lite"/>
    </source>
</evidence>
<protein>
    <submittedName>
        <fullName evidence="2">Uncharacterized protein</fullName>
    </submittedName>
</protein>
<keyword evidence="3" id="KW-1185">Reference proteome</keyword>